<evidence type="ECO:0000256" key="1">
    <source>
        <dbReference type="ARBA" id="ARBA00004123"/>
    </source>
</evidence>
<keyword evidence="2" id="KW-0539">Nucleus</keyword>
<dbReference type="RefSeq" id="XP_070905933.1">
    <property type="nucleotide sequence ID" value="XM_071043931.1"/>
</dbReference>
<evidence type="ECO:0000313" key="6">
    <source>
        <dbReference type="Proteomes" id="UP001610444"/>
    </source>
</evidence>
<dbReference type="InterPro" id="IPR004827">
    <property type="entry name" value="bZIP"/>
</dbReference>
<dbReference type="PROSITE" id="PS50217">
    <property type="entry name" value="BZIP"/>
    <property type="match status" value="1"/>
</dbReference>
<evidence type="ECO:0000256" key="3">
    <source>
        <dbReference type="SAM" id="MobiDB-lite"/>
    </source>
</evidence>
<dbReference type="PANTHER" id="PTHR40621">
    <property type="entry name" value="TRANSCRIPTION FACTOR KAPC-RELATED"/>
    <property type="match status" value="1"/>
</dbReference>
<dbReference type="GeneID" id="98159095"/>
<organism evidence="5 6">
    <name type="scientific">Aspergillus pseudodeflectus</name>
    <dbReference type="NCBI Taxonomy" id="176178"/>
    <lineage>
        <taxon>Eukaryota</taxon>
        <taxon>Fungi</taxon>
        <taxon>Dikarya</taxon>
        <taxon>Ascomycota</taxon>
        <taxon>Pezizomycotina</taxon>
        <taxon>Eurotiomycetes</taxon>
        <taxon>Eurotiomycetidae</taxon>
        <taxon>Eurotiales</taxon>
        <taxon>Aspergillaceae</taxon>
        <taxon>Aspergillus</taxon>
        <taxon>Aspergillus subgen. Nidulantes</taxon>
    </lineage>
</organism>
<dbReference type="InterPro" id="IPR050936">
    <property type="entry name" value="AP-1-like"/>
</dbReference>
<dbReference type="SUPFAM" id="SSF57959">
    <property type="entry name" value="Leucine zipper domain"/>
    <property type="match status" value="1"/>
</dbReference>
<feature type="compositionally biased region" description="Polar residues" evidence="3">
    <location>
        <begin position="105"/>
        <end position="117"/>
    </location>
</feature>
<evidence type="ECO:0000313" key="5">
    <source>
        <dbReference type="EMBL" id="KAL2861843.1"/>
    </source>
</evidence>
<dbReference type="Gene3D" id="1.20.5.170">
    <property type="match status" value="1"/>
</dbReference>
<feature type="region of interest" description="Disordered" evidence="3">
    <location>
        <begin position="1"/>
        <end position="22"/>
    </location>
</feature>
<sequence length="225" mass="25148">MDDYAQSNVQTSPFPTSPCGEMHWSKTQFQNGPSYMDGYQDFDLPPLNTSAATPYQSIVMPVDALCNMVSPVGNYHQGFHPYCTFPGNAAITPAGSDSDSHLDSVLNSTRSQNSKVQSVKRRQQNREAQRRFRERKDEAQQVLEQKAAKLEARIAELSSGMTQKAEEESRILREKDALAREVRDLRERWQLVERLLQRPSGAQTLSTLLSGSIASPEPISDTVVS</sequence>
<evidence type="ECO:0000256" key="2">
    <source>
        <dbReference type="ARBA" id="ARBA00023242"/>
    </source>
</evidence>
<dbReference type="Proteomes" id="UP001610444">
    <property type="component" value="Unassembled WGS sequence"/>
</dbReference>
<dbReference type="Pfam" id="PF00170">
    <property type="entry name" value="bZIP_1"/>
    <property type="match status" value="1"/>
</dbReference>
<dbReference type="EMBL" id="JBFXLR010000001">
    <property type="protein sequence ID" value="KAL2861843.1"/>
    <property type="molecule type" value="Genomic_DNA"/>
</dbReference>
<evidence type="ECO:0000259" key="4">
    <source>
        <dbReference type="PROSITE" id="PS50217"/>
    </source>
</evidence>
<comment type="subcellular location">
    <subcellularLocation>
        <location evidence="1">Nucleus</location>
    </subcellularLocation>
</comment>
<comment type="caution">
    <text evidence="5">The sequence shown here is derived from an EMBL/GenBank/DDBJ whole genome shotgun (WGS) entry which is preliminary data.</text>
</comment>
<keyword evidence="6" id="KW-1185">Reference proteome</keyword>
<feature type="compositionally biased region" description="Polar residues" evidence="3">
    <location>
        <begin position="1"/>
        <end position="14"/>
    </location>
</feature>
<dbReference type="CDD" id="cd14688">
    <property type="entry name" value="bZIP_YAP"/>
    <property type="match status" value="1"/>
</dbReference>
<protein>
    <recommendedName>
        <fullName evidence="4">BZIP domain-containing protein</fullName>
    </recommendedName>
</protein>
<feature type="region of interest" description="Disordered" evidence="3">
    <location>
        <begin position="95"/>
        <end position="140"/>
    </location>
</feature>
<name>A0ABR4LBD7_9EURO</name>
<feature type="domain" description="BZIP" evidence="4">
    <location>
        <begin position="115"/>
        <end position="178"/>
    </location>
</feature>
<gene>
    <name evidence="5" type="ORF">BJX68DRAFT_260647</name>
</gene>
<dbReference type="InterPro" id="IPR046347">
    <property type="entry name" value="bZIP_sf"/>
</dbReference>
<accession>A0ABR4LBD7</accession>
<reference evidence="5 6" key="1">
    <citation type="submission" date="2024-07" db="EMBL/GenBank/DDBJ databases">
        <title>Section-level genome sequencing and comparative genomics of Aspergillus sections Usti and Cavernicolus.</title>
        <authorList>
            <consortium name="Lawrence Berkeley National Laboratory"/>
            <person name="Nybo J.L."/>
            <person name="Vesth T.C."/>
            <person name="Theobald S."/>
            <person name="Frisvad J.C."/>
            <person name="Larsen T.O."/>
            <person name="Kjaerboelling I."/>
            <person name="Rothschild-Mancinelli K."/>
            <person name="Lyhne E.K."/>
            <person name="Kogle M.E."/>
            <person name="Barry K."/>
            <person name="Clum A."/>
            <person name="Na H."/>
            <person name="Ledsgaard L."/>
            <person name="Lin J."/>
            <person name="Lipzen A."/>
            <person name="Kuo A."/>
            <person name="Riley R."/>
            <person name="Mondo S."/>
            <person name="LaButti K."/>
            <person name="Haridas S."/>
            <person name="Pangalinan J."/>
            <person name="Salamov A.A."/>
            <person name="Simmons B.A."/>
            <person name="Magnuson J.K."/>
            <person name="Chen J."/>
            <person name="Drula E."/>
            <person name="Henrissat B."/>
            <person name="Wiebenga A."/>
            <person name="Lubbers R.J."/>
            <person name="Gomes A.C."/>
            <person name="Macurrencykelacurrency M.R."/>
            <person name="Stajich J."/>
            <person name="Grigoriev I.V."/>
            <person name="Mortensen U.H."/>
            <person name="De vries R.P."/>
            <person name="Baker S.E."/>
            <person name="Andersen M.R."/>
        </authorList>
    </citation>
    <scope>NUCLEOTIDE SEQUENCE [LARGE SCALE GENOMIC DNA]</scope>
    <source>
        <strain evidence="5 6">CBS 756.74</strain>
    </source>
</reference>
<feature type="compositionally biased region" description="Basic and acidic residues" evidence="3">
    <location>
        <begin position="124"/>
        <end position="139"/>
    </location>
</feature>
<proteinExistence type="predicted"/>
<dbReference type="PROSITE" id="PS00036">
    <property type="entry name" value="BZIP_BASIC"/>
    <property type="match status" value="1"/>
</dbReference>
<dbReference type="PANTHER" id="PTHR40621:SF6">
    <property type="entry name" value="AP-1-LIKE TRANSCRIPTION FACTOR YAP1-RELATED"/>
    <property type="match status" value="1"/>
</dbReference>